<evidence type="ECO:0000313" key="3">
    <source>
        <dbReference type="Proteomes" id="UP000499080"/>
    </source>
</evidence>
<name>A0A4Y2PT89_ARAVE</name>
<dbReference type="EMBL" id="BGPR01012095">
    <property type="protein sequence ID" value="GBN54547.1"/>
    <property type="molecule type" value="Genomic_DNA"/>
</dbReference>
<accession>A0A4Y2PT89</accession>
<dbReference type="AlphaFoldDB" id="A0A4Y2PT89"/>
<reference evidence="1 3" key="1">
    <citation type="journal article" date="2019" name="Sci. Rep.">
        <title>Orb-weaving spider Araneus ventricosus genome elucidates the spidroin gene catalogue.</title>
        <authorList>
            <person name="Kono N."/>
            <person name="Nakamura H."/>
            <person name="Ohtoshi R."/>
            <person name="Moran D.A.P."/>
            <person name="Shinohara A."/>
            <person name="Yoshida Y."/>
            <person name="Fujiwara M."/>
            <person name="Mori M."/>
            <person name="Tomita M."/>
            <person name="Arakawa K."/>
        </authorList>
    </citation>
    <scope>NUCLEOTIDE SEQUENCE [LARGE SCALE GENOMIC DNA]</scope>
</reference>
<evidence type="ECO:0000313" key="2">
    <source>
        <dbReference type="EMBL" id="GBN54547.1"/>
    </source>
</evidence>
<proteinExistence type="predicted"/>
<sequence length="92" mass="10680">MPKPLNDNESLVAEIRHTTGTVKKLWWLRADIRLEQLKSFGGGEQTYDWNSKKALVAEIRHTTGTVKRLWWLRADIRLERLKGLVDESGYST</sequence>
<comment type="caution">
    <text evidence="1">The sequence shown here is derived from an EMBL/GenBank/DDBJ whole genome shotgun (WGS) entry which is preliminary data.</text>
</comment>
<protein>
    <submittedName>
        <fullName evidence="1">Uncharacterized protein</fullName>
    </submittedName>
</protein>
<keyword evidence="3" id="KW-1185">Reference proteome</keyword>
<organism evidence="1 3">
    <name type="scientific">Araneus ventricosus</name>
    <name type="common">Orbweaver spider</name>
    <name type="synonym">Epeira ventricosa</name>
    <dbReference type="NCBI Taxonomy" id="182803"/>
    <lineage>
        <taxon>Eukaryota</taxon>
        <taxon>Metazoa</taxon>
        <taxon>Ecdysozoa</taxon>
        <taxon>Arthropoda</taxon>
        <taxon>Chelicerata</taxon>
        <taxon>Arachnida</taxon>
        <taxon>Araneae</taxon>
        <taxon>Araneomorphae</taxon>
        <taxon>Entelegynae</taxon>
        <taxon>Araneoidea</taxon>
        <taxon>Araneidae</taxon>
        <taxon>Araneus</taxon>
    </lineage>
</organism>
<dbReference type="EMBL" id="BGPR01011863">
    <property type="protein sequence ID" value="GBN53336.1"/>
    <property type="molecule type" value="Genomic_DNA"/>
</dbReference>
<evidence type="ECO:0000313" key="1">
    <source>
        <dbReference type="EMBL" id="GBN53336.1"/>
    </source>
</evidence>
<dbReference type="Proteomes" id="UP000499080">
    <property type="component" value="Unassembled WGS sequence"/>
</dbReference>
<gene>
    <name evidence="2" type="ORF">AVEN_35133_1</name>
    <name evidence="1" type="ORF">AVEN_4166_1</name>
</gene>